<evidence type="ECO:0000256" key="1">
    <source>
        <dbReference type="SAM" id="Phobius"/>
    </source>
</evidence>
<dbReference type="EMBL" id="JACWZY010000013">
    <property type="protein sequence ID" value="MBD2702283.1"/>
    <property type="molecule type" value="Genomic_DNA"/>
</dbReference>
<keyword evidence="3" id="KW-1185">Reference proteome</keyword>
<evidence type="ECO:0000313" key="3">
    <source>
        <dbReference type="Proteomes" id="UP000598820"/>
    </source>
</evidence>
<feature type="transmembrane region" description="Helical" evidence="1">
    <location>
        <begin position="110"/>
        <end position="128"/>
    </location>
</feature>
<dbReference type="AlphaFoldDB" id="A0A927ARG2"/>
<dbReference type="RefSeq" id="WP_190888130.1">
    <property type="nucleotide sequence ID" value="NZ_JACWZY010000013.1"/>
</dbReference>
<keyword evidence="1" id="KW-0472">Membrane</keyword>
<dbReference type="Proteomes" id="UP000598820">
    <property type="component" value="Unassembled WGS sequence"/>
</dbReference>
<evidence type="ECO:0000313" key="2">
    <source>
        <dbReference type="EMBL" id="MBD2702283.1"/>
    </source>
</evidence>
<gene>
    <name evidence="2" type="ORF">IC229_16640</name>
</gene>
<name>A0A927ARG2_9BACT</name>
<accession>A0A927ARG2</accession>
<dbReference type="Gene3D" id="3.30.70.260">
    <property type="match status" value="1"/>
</dbReference>
<proteinExistence type="predicted"/>
<keyword evidence="1" id="KW-0812">Transmembrane</keyword>
<comment type="caution">
    <text evidence="2">The sequence shown here is derived from an EMBL/GenBank/DDBJ whole genome shotgun (WGS) entry which is preliminary data.</text>
</comment>
<reference evidence="2" key="1">
    <citation type="submission" date="2020-09" db="EMBL/GenBank/DDBJ databases">
        <authorList>
            <person name="Kim M.K."/>
        </authorList>
    </citation>
    <scope>NUCLEOTIDE SEQUENCE</scope>
    <source>
        <strain evidence="2">BT702</strain>
    </source>
</reference>
<protein>
    <submittedName>
        <fullName evidence="2">Uncharacterized protein</fullName>
    </submittedName>
</protein>
<sequence>MALKQTNETPDQRTGNSQQVIYQILGFDRPSFVSDVTNAVPVKNSCRITSMSFEGDGIQVNGQLILEVVDQQLLTHIENQLQSVRGLVRVTQTKKVRIGSRESIKGLNPYARAFFLIWGVMVLALIGLRTNPSEEQKTVQTSPLKTSLSSELTSVHLLQNYWKK</sequence>
<organism evidence="2 3">
    <name type="scientific">Spirosoma profusum</name>
    <dbReference type="NCBI Taxonomy" id="2771354"/>
    <lineage>
        <taxon>Bacteria</taxon>
        <taxon>Pseudomonadati</taxon>
        <taxon>Bacteroidota</taxon>
        <taxon>Cytophagia</taxon>
        <taxon>Cytophagales</taxon>
        <taxon>Cytophagaceae</taxon>
        <taxon>Spirosoma</taxon>
    </lineage>
</organism>
<keyword evidence="1" id="KW-1133">Transmembrane helix</keyword>